<evidence type="ECO:0000313" key="2">
    <source>
        <dbReference type="Proteomes" id="UP000379480"/>
    </source>
</evidence>
<dbReference type="OrthoDB" id="6994311at2"/>
<dbReference type="AlphaFoldDB" id="A0A5E7B8W2"/>
<name>A0A5E7B8W2_PSEFL</name>
<sequence length="178" mass="20052">MRYLKVTAQDRSGNHRADTVLLHFFEEVCGAEDKLIRKAYALDITADGGVDFQAGDANGDGQETIKDEQLLKAFADAFLKLNWFNHGDTWARYLKIFTEDFFQDGSPDTVRLHFHEGTGTPRDQTIAYTASAYDTNNDGKLDSLIHFDVNNDGTTGKADYDLVKLLSRGFLAFNWYGH</sequence>
<organism evidence="1 2">
    <name type="scientific">Pseudomonas fluorescens</name>
    <dbReference type="NCBI Taxonomy" id="294"/>
    <lineage>
        <taxon>Bacteria</taxon>
        <taxon>Pseudomonadati</taxon>
        <taxon>Pseudomonadota</taxon>
        <taxon>Gammaproteobacteria</taxon>
        <taxon>Pseudomonadales</taxon>
        <taxon>Pseudomonadaceae</taxon>
        <taxon>Pseudomonas</taxon>
    </lineage>
</organism>
<evidence type="ECO:0000313" key="1">
    <source>
        <dbReference type="EMBL" id="VVN85054.1"/>
    </source>
</evidence>
<proteinExistence type="predicted"/>
<dbReference type="Proteomes" id="UP000379480">
    <property type="component" value="Unassembled WGS sequence"/>
</dbReference>
<protein>
    <submittedName>
        <fullName evidence="1">Uncharacterized protein</fullName>
    </submittedName>
</protein>
<gene>
    <name evidence="1" type="ORF">PS723_01394</name>
</gene>
<dbReference type="EMBL" id="CABVHY010000006">
    <property type="protein sequence ID" value="VVN85054.1"/>
    <property type="molecule type" value="Genomic_DNA"/>
</dbReference>
<accession>A0A5E7B8W2</accession>
<dbReference type="RefSeq" id="WP_150802948.1">
    <property type="nucleotide sequence ID" value="NZ_CABVHY010000006.1"/>
</dbReference>
<reference evidence="1 2" key="1">
    <citation type="submission" date="2019-09" db="EMBL/GenBank/DDBJ databases">
        <authorList>
            <person name="Chandra G."/>
            <person name="Truman W A."/>
        </authorList>
    </citation>
    <scope>NUCLEOTIDE SEQUENCE [LARGE SCALE GENOMIC DNA]</scope>
    <source>
        <strain evidence="1">PS723</strain>
    </source>
</reference>